<keyword evidence="3" id="KW-1185">Reference proteome</keyword>
<dbReference type="Proteomes" id="UP000828390">
    <property type="component" value="Unassembled WGS sequence"/>
</dbReference>
<accession>A0A9D4BE71</accession>
<protein>
    <submittedName>
        <fullName evidence="2">Uncharacterized protein</fullName>
    </submittedName>
</protein>
<dbReference type="AlphaFoldDB" id="A0A9D4BE71"/>
<name>A0A9D4BE71_DREPO</name>
<feature type="region of interest" description="Disordered" evidence="1">
    <location>
        <begin position="1"/>
        <end position="20"/>
    </location>
</feature>
<reference evidence="2" key="1">
    <citation type="journal article" date="2019" name="bioRxiv">
        <title>The Genome of the Zebra Mussel, Dreissena polymorpha: A Resource for Invasive Species Research.</title>
        <authorList>
            <person name="McCartney M.A."/>
            <person name="Auch B."/>
            <person name="Kono T."/>
            <person name="Mallez S."/>
            <person name="Zhang Y."/>
            <person name="Obille A."/>
            <person name="Becker A."/>
            <person name="Abrahante J.E."/>
            <person name="Garbe J."/>
            <person name="Badalamenti J.P."/>
            <person name="Herman A."/>
            <person name="Mangelson H."/>
            <person name="Liachko I."/>
            <person name="Sullivan S."/>
            <person name="Sone E.D."/>
            <person name="Koren S."/>
            <person name="Silverstein K.A.T."/>
            <person name="Beckman K.B."/>
            <person name="Gohl D.M."/>
        </authorList>
    </citation>
    <scope>NUCLEOTIDE SEQUENCE</scope>
    <source>
        <strain evidence="2">Duluth1</strain>
        <tissue evidence="2">Whole animal</tissue>
    </source>
</reference>
<evidence type="ECO:0000313" key="2">
    <source>
        <dbReference type="EMBL" id="KAH3690549.1"/>
    </source>
</evidence>
<evidence type="ECO:0000256" key="1">
    <source>
        <dbReference type="SAM" id="MobiDB-lite"/>
    </source>
</evidence>
<gene>
    <name evidence="2" type="ORF">DPMN_191220</name>
</gene>
<evidence type="ECO:0000313" key="3">
    <source>
        <dbReference type="Proteomes" id="UP000828390"/>
    </source>
</evidence>
<dbReference type="EMBL" id="JAIWYP010000060">
    <property type="protein sequence ID" value="KAH3690549.1"/>
    <property type="molecule type" value="Genomic_DNA"/>
</dbReference>
<reference evidence="2" key="2">
    <citation type="submission" date="2020-11" db="EMBL/GenBank/DDBJ databases">
        <authorList>
            <person name="McCartney M.A."/>
            <person name="Auch B."/>
            <person name="Kono T."/>
            <person name="Mallez S."/>
            <person name="Becker A."/>
            <person name="Gohl D.M."/>
            <person name="Silverstein K.A.T."/>
            <person name="Koren S."/>
            <person name="Bechman K.B."/>
            <person name="Herman A."/>
            <person name="Abrahante J.E."/>
            <person name="Garbe J."/>
        </authorList>
    </citation>
    <scope>NUCLEOTIDE SEQUENCE</scope>
    <source>
        <strain evidence="2">Duluth1</strain>
        <tissue evidence="2">Whole animal</tissue>
    </source>
</reference>
<comment type="caution">
    <text evidence="2">The sequence shown here is derived from an EMBL/GenBank/DDBJ whole genome shotgun (WGS) entry which is preliminary data.</text>
</comment>
<organism evidence="2 3">
    <name type="scientific">Dreissena polymorpha</name>
    <name type="common">Zebra mussel</name>
    <name type="synonym">Mytilus polymorpha</name>
    <dbReference type="NCBI Taxonomy" id="45954"/>
    <lineage>
        <taxon>Eukaryota</taxon>
        <taxon>Metazoa</taxon>
        <taxon>Spiralia</taxon>
        <taxon>Lophotrochozoa</taxon>
        <taxon>Mollusca</taxon>
        <taxon>Bivalvia</taxon>
        <taxon>Autobranchia</taxon>
        <taxon>Heteroconchia</taxon>
        <taxon>Euheterodonta</taxon>
        <taxon>Imparidentia</taxon>
        <taxon>Neoheterodontei</taxon>
        <taxon>Myida</taxon>
        <taxon>Dreissenoidea</taxon>
        <taxon>Dreissenidae</taxon>
        <taxon>Dreissena</taxon>
    </lineage>
</organism>
<proteinExistence type="predicted"/>
<sequence>MQETHRRSQTVSQMVGAPAGDSQTVCDGAKTVWAPAQGSKTVFDGVRDCLALLQTNKESPEIAQTVLVRRRMYGSLLHVPRWSGRLSGTIADSLGVSFRCHSGLRDCMKTSQTVMGSAAGASPV</sequence>